<dbReference type="InterPro" id="IPR025857">
    <property type="entry name" value="MacB_PCD"/>
</dbReference>
<evidence type="ECO:0000313" key="10">
    <source>
        <dbReference type="EMBL" id="QDO85156.1"/>
    </source>
</evidence>
<feature type="domain" description="MacB-like periplasmic core" evidence="9">
    <location>
        <begin position="17"/>
        <end position="206"/>
    </location>
</feature>
<dbReference type="Pfam" id="PF12704">
    <property type="entry name" value="MacB_PCD"/>
    <property type="match status" value="1"/>
</dbReference>
<evidence type="ECO:0000256" key="7">
    <source>
        <dbReference type="SAM" id="Phobius"/>
    </source>
</evidence>
<feature type="transmembrane region" description="Helical" evidence="7">
    <location>
        <begin position="381"/>
        <end position="400"/>
    </location>
</feature>
<keyword evidence="5 7" id="KW-1133">Transmembrane helix</keyword>
<name>A0ABX5X1U8_9GAMM</name>
<evidence type="ECO:0000259" key="9">
    <source>
        <dbReference type="Pfam" id="PF12704"/>
    </source>
</evidence>
<dbReference type="PANTHER" id="PTHR30489:SF0">
    <property type="entry name" value="LIPOPROTEIN-RELEASING SYSTEM TRANSMEMBRANE PROTEIN LOLE"/>
    <property type="match status" value="1"/>
</dbReference>
<evidence type="ECO:0000256" key="6">
    <source>
        <dbReference type="ARBA" id="ARBA00023136"/>
    </source>
</evidence>
<dbReference type="RefSeq" id="WP_144047501.1">
    <property type="nucleotide sequence ID" value="NZ_CP041614.1"/>
</dbReference>
<evidence type="ECO:0000313" key="11">
    <source>
        <dbReference type="Proteomes" id="UP000315947"/>
    </source>
</evidence>
<keyword evidence="4 7" id="KW-0812">Transmembrane</keyword>
<evidence type="ECO:0000256" key="3">
    <source>
        <dbReference type="ARBA" id="ARBA00022475"/>
    </source>
</evidence>
<organism evidence="10 11">
    <name type="scientific">Shewanella psychropiezotolerans</name>
    <dbReference type="NCBI Taxonomy" id="2593655"/>
    <lineage>
        <taxon>Bacteria</taxon>
        <taxon>Pseudomonadati</taxon>
        <taxon>Pseudomonadota</taxon>
        <taxon>Gammaproteobacteria</taxon>
        <taxon>Alteromonadales</taxon>
        <taxon>Shewanellaceae</taxon>
        <taxon>Shewanella</taxon>
    </lineage>
</organism>
<reference evidence="10 11" key="1">
    <citation type="submission" date="2019-07" db="EMBL/GenBank/DDBJ databases">
        <title>Shewanella sp. YLB-06 whole genomic sequence.</title>
        <authorList>
            <person name="Yu L."/>
        </authorList>
    </citation>
    <scope>NUCLEOTIDE SEQUENCE [LARGE SCALE GENOMIC DNA]</scope>
    <source>
        <strain evidence="10 11">YLB-06</strain>
    </source>
</reference>
<keyword evidence="3" id="KW-1003">Cell membrane</keyword>
<comment type="subcellular location">
    <subcellularLocation>
        <location evidence="1">Cell membrane</location>
        <topology evidence="1">Multi-pass membrane protein</topology>
    </subcellularLocation>
</comment>
<feature type="transmembrane region" description="Helical" evidence="7">
    <location>
        <begin position="277"/>
        <end position="300"/>
    </location>
</feature>
<protein>
    <submittedName>
        <fullName evidence="10">ABC transporter permease</fullName>
    </submittedName>
</protein>
<comment type="similarity">
    <text evidence="2">Belongs to the ABC-4 integral membrane protein family. LolC/E subfamily.</text>
</comment>
<evidence type="ECO:0000259" key="8">
    <source>
        <dbReference type="Pfam" id="PF02687"/>
    </source>
</evidence>
<dbReference type="Proteomes" id="UP000315947">
    <property type="component" value="Chromosome"/>
</dbReference>
<dbReference type="PANTHER" id="PTHR30489">
    <property type="entry name" value="LIPOPROTEIN-RELEASING SYSTEM TRANSMEMBRANE PROTEIN LOLE"/>
    <property type="match status" value="1"/>
</dbReference>
<proteinExistence type="inferred from homology"/>
<feature type="transmembrane region" description="Helical" evidence="7">
    <location>
        <begin position="320"/>
        <end position="346"/>
    </location>
</feature>
<evidence type="ECO:0000256" key="1">
    <source>
        <dbReference type="ARBA" id="ARBA00004651"/>
    </source>
</evidence>
<gene>
    <name evidence="10" type="ORF">FM037_20340</name>
</gene>
<keyword evidence="6 7" id="KW-0472">Membrane</keyword>
<dbReference type="EMBL" id="CP041614">
    <property type="protein sequence ID" value="QDO85156.1"/>
    <property type="molecule type" value="Genomic_DNA"/>
</dbReference>
<evidence type="ECO:0000256" key="2">
    <source>
        <dbReference type="ARBA" id="ARBA00005236"/>
    </source>
</evidence>
<feature type="transmembrane region" description="Helical" evidence="7">
    <location>
        <begin position="21"/>
        <end position="43"/>
    </location>
</feature>
<feature type="domain" description="ABC3 transporter permease C-terminal" evidence="8">
    <location>
        <begin position="278"/>
        <end position="408"/>
    </location>
</feature>
<sequence length="416" mass="45504">MLIKLAWRNLWRNKLRTSIMLSAMVFGLMGVVAMMGFMTGMYGNMIENAIAWQTSDLQVHNRKYVDNPDLKLIIQSPDKITDALADIPEVKAWSARFLVDGMVASARSSRGIRINGVDSYDEARVTPLASKLVEGSWLTHEGRHPVLVSQKTADRLRLRLGSKVVLTFSNIDKDVTGAAFRVTGIFTTPSTGFDDGNLYVRRGDLMKLAGLEGVHEIAIVLNNSGSYFSNELALQVKTKLEFVLETANTDKLNSIRDWQEIQPMLATIISQIGVSNAIVLGIFMLAMGFCIINIMLMSVFERTREFGVLMAVGMQKHKVFTLIILETGLLGVTGGILGVCGAWILVTILQVTGIELGAMAEGVGALGVDTTLYPQVSAGEYFLTLVTVVAVSLFAALYPARQILKLSPIDAMAEKH</sequence>
<keyword evidence="11" id="KW-1185">Reference proteome</keyword>
<evidence type="ECO:0000256" key="4">
    <source>
        <dbReference type="ARBA" id="ARBA00022692"/>
    </source>
</evidence>
<accession>A0ABX5X1U8</accession>
<dbReference type="InterPro" id="IPR051447">
    <property type="entry name" value="Lipoprotein-release_system"/>
</dbReference>
<dbReference type="Pfam" id="PF02687">
    <property type="entry name" value="FtsX"/>
    <property type="match status" value="1"/>
</dbReference>
<dbReference type="InterPro" id="IPR003838">
    <property type="entry name" value="ABC3_permease_C"/>
</dbReference>
<evidence type="ECO:0000256" key="5">
    <source>
        <dbReference type="ARBA" id="ARBA00022989"/>
    </source>
</evidence>